<dbReference type="Gene3D" id="3.30.1370.50">
    <property type="entry name" value="R3H-like domain"/>
    <property type="match status" value="1"/>
</dbReference>
<dbReference type="InterPro" id="IPR034079">
    <property type="entry name" value="R3H_KhpB"/>
</dbReference>
<evidence type="ECO:0000256" key="6">
    <source>
        <dbReference type="SAM" id="MobiDB-lite"/>
    </source>
</evidence>
<gene>
    <name evidence="8" type="ORF">HMPREF1705_03193</name>
</gene>
<keyword evidence="2" id="KW-0694">RNA-binding</keyword>
<dbReference type="GO" id="GO:0071555">
    <property type="term" value="P:cell wall organization"/>
    <property type="evidence" value="ECO:0007669"/>
    <property type="project" value="UniProtKB-KW"/>
</dbReference>
<dbReference type="eggNOG" id="COG1847">
    <property type="taxonomic scope" value="Bacteria"/>
</dbReference>
<keyword evidence="4" id="KW-0143">Chaperone</keyword>
<dbReference type="AlphaFoldDB" id="A0A0T5XDE4"/>
<dbReference type="OrthoDB" id="9794483at2"/>
<reference evidence="9" key="1">
    <citation type="submission" date="2012-09" db="EMBL/GenBank/DDBJ databases">
        <authorList>
            <person name="Weinstock G."/>
            <person name="Sodergren E."/>
            <person name="Clifton S."/>
            <person name="Fulton L."/>
            <person name="Fulton B."/>
            <person name="Courtney L."/>
            <person name="Fronick C."/>
            <person name="Harrison M."/>
            <person name="Strong C."/>
            <person name="Farmer C."/>
            <person name="Delehaunty K."/>
            <person name="Markovic C."/>
            <person name="Hall O."/>
            <person name="Minx P."/>
            <person name="Tomlinson C."/>
            <person name="Mitreva M."/>
            <person name="Nelson J."/>
            <person name="Hou S."/>
            <person name="Wollam A."/>
            <person name="Pepin K.H."/>
            <person name="Johnson M."/>
            <person name="Bhonagiri V."/>
            <person name="Nash W.E."/>
            <person name="Suruliraj S."/>
            <person name="Warren W."/>
            <person name="Chinwalla A."/>
            <person name="Mardis E.R."/>
            <person name="Wilson R.K."/>
        </authorList>
    </citation>
    <scope>NUCLEOTIDE SEQUENCE [LARGE SCALE GENOMIC DNA]</scope>
    <source>
        <strain evidence="9">OS1</strain>
    </source>
</reference>
<dbReference type="Gene3D" id="3.30.300.20">
    <property type="match status" value="1"/>
</dbReference>
<dbReference type="Pfam" id="PF14804">
    <property type="entry name" value="Jag_N"/>
    <property type="match status" value="1"/>
</dbReference>
<accession>A0A0T5XDE4</accession>
<evidence type="ECO:0000313" key="9">
    <source>
        <dbReference type="Proteomes" id="UP000005273"/>
    </source>
</evidence>
<dbReference type="Proteomes" id="UP000005273">
    <property type="component" value="Unassembled WGS sequence"/>
</dbReference>
<keyword evidence="1" id="KW-0963">Cytoplasm</keyword>
<protein>
    <submittedName>
        <fullName evidence="8">R3H domain protein</fullName>
    </submittedName>
</protein>
<dbReference type="CDD" id="cd02414">
    <property type="entry name" value="KH-II_Jag"/>
    <property type="match status" value="1"/>
</dbReference>
<dbReference type="InterPro" id="IPR038247">
    <property type="entry name" value="Jag_N_dom_sf"/>
</dbReference>
<feature type="compositionally biased region" description="Basic and acidic residues" evidence="6">
    <location>
        <begin position="210"/>
        <end position="222"/>
    </location>
</feature>
<evidence type="ECO:0000313" key="8">
    <source>
        <dbReference type="EMBL" id="KRT35934.1"/>
    </source>
</evidence>
<evidence type="ECO:0000256" key="1">
    <source>
        <dbReference type="ARBA" id="ARBA00022490"/>
    </source>
</evidence>
<organism evidence="8 9">
    <name type="scientific">Acetomicrobium hydrogeniformans ATCC BAA-1850</name>
    <dbReference type="NCBI Taxonomy" id="592015"/>
    <lineage>
        <taxon>Bacteria</taxon>
        <taxon>Thermotogati</taxon>
        <taxon>Synergistota</taxon>
        <taxon>Synergistia</taxon>
        <taxon>Synergistales</taxon>
        <taxon>Acetomicrobiaceae</taxon>
        <taxon>Acetomicrobium</taxon>
    </lineage>
</organism>
<dbReference type="PANTHER" id="PTHR35800">
    <property type="entry name" value="PROTEIN JAG"/>
    <property type="match status" value="1"/>
</dbReference>
<evidence type="ECO:0000256" key="2">
    <source>
        <dbReference type="ARBA" id="ARBA00022884"/>
    </source>
</evidence>
<proteinExistence type="predicted"/>
<dbReference type="Gene3D" id="3.30.30.80">
    <property type="entry name" value="probable RNA-binding protein from clostridium symbiosum atcc 14940"/>
    <property type="match status" value="1"/>
</dbReference>
<dbReference type="GO" id="GO:0003723">
    <property type="term" value="F:RNA binding"/>
    <property type="evidence" value="ECO:0007669"/>
    <property type="project" value="UniProtKB-KW"/>
</dbReference>
<dbReference type="InterPro" id="IPR032782">
    <property type="entry name" value="KhpB_N"/>
</dbReference>
<keyword evidence="5" id="KW-0961">Cell wall biogenesis/degradation</keyword>
<dbReference type="EMBL" id="ACJX03000001">
    <property type="protein sequence ID" value="KRT35934.1"/>
    <property type="molecule type" value="Genomic_DNA"/>
</dbReference>
<dbReference type="PROSITE" id="PS51061">
    <property type="entry name" value="R3H"/>
    <property type="match status" value="1"/>
</dbReference>
<dbReference type="InterPro" id="IPR001374">
    <property type="entry name" value="R3H_dom"/>
</dbReference>
<dbReference type="Pfam" id="PF13083">
    <property type="entry name" value="KH_KhpA-B"/>
    <property type="match status" value="1"/>
</dbReference>
<feature type="region of interest" description="Disordered" evidence="6">
    <location>
        <begin position="186"/>
        <end position="222"/>
    </location>
</feature>
<dbReference type="CDD" id="cd02644">
    <property type="entry name" value="R3H_jag"/>
    <property type="match status" value="1"/>
</dbReference>
<dbReference type="InterPro" id="IPR036867">
    <property type="entry name" value="R3H_dom_sf"/>
</dbReference>
<dbReference type="STRING" id="592015.HMPREF1705_03193"/>
<dbReference type="GO" id="GO:0008360">
    <property type="term" value="P:regulation of cell shape"/>
    <property type="evidence" value="ECO:0007669"/>
    <property type="project" value="UniProtKB-KW"/>
</dbReference>
<dbReference type="RefSeq" id="WP_057940854.1">
    <property type="nucleotide sequence ID" value="NZ_ACJX03000001.1"/>
</dbReference>
<feature type="domain" description="R3H" evidence="7">
    <location>
        <begin position="140"/>
        <end position="206"/>
    </location>
</feature>
<evidence type="ECO:0000259" key="7">
    <source>
        <dbReference type="PROSITE" id="PS51061"/>
    </source>
</evidence>
<sequence>MSEEKGVIVIEASSLEEAKVIAAQEWGISPGDVVVNLVEEEKKLFGILGKRLKVEVRPLYPLDLIRAQKMLGELLKKMDLNVSLSLTEDNTINISGGDAGIVIGRYGETLRALEHLINLMLNRNMDSNFKVLLDSDGYRTRREESIKRIATSAARKALSRRKPVGLQPMSSWERKVVHMALQSMDEVETRSVGQEPRRRVIVSPKPTSARKKEGARRNFKAD</sequence>
<dbReference type="SUPFAM" id="SSF82708">
    <property type="entry name" value="R3H domain"/>
    <property type="match status" value="1"/>
</dbReference>
<keyword evidence="9" id="KW-1185">Reference proteome</keyword>
<dbReference type="Pfam" id="PF01424">
    <property type="entry name" value="R3H"/>
    <property type="match status" value="1"/>
</dbReference>
<dbReference type="NCBIfam" id="NF041568">
    <property type="entry name" value="Jag_EloR"/>
    <property type="match status" value="1"/>
</dbReference>
<dbReference type="InterPro" id="IPR038008">
    <property type="entry name" value="Jag_KH"/>
</dbReference>
<dbReference type="InterPro" id="IPR015946">
    <property type="entry name" value="KH_dom-like_a/b"/>
</dbReference>
<dbReference type="SMART" id="SM00393">
    <property type="entry name" value="R3H"/>
    <property type="match status" value="1"/>
</dbReference>
<evidence type="ECO:0000256" key="3">
    <source>
        <dbReference type="ARBA" id="ARBA00022960"/>
    </source>
</evidence>
<dbReference type="PANTHER" id="PTHR35800:SF1">
    <property type="entry name" value="RNA-BINDING PROTEIN KHPB"/>
    <property type="match status" value="1"/>
</dbReference>
<dbReference type="InterPro" id="IPR039247">
    <property type="entry name" value="KhpB"/>
</dbReference>
<name>A0A0T5XDE4_9BACT</name>
<evidence type="ECO:0000256" key="5">
    <source>
        <dbReference type="ARBA" id="ARBA00023316"/>
    </source>
</evidence>
<dbReference type="SMART" id="SM01245">
    <property type="entry name" value="Jag_N"/>
    <property type="match status" value="1"/>
</dbReference>
<keyword evidence="3" id="KW-0133">Cell shape</keyword>
<evidence type="ECO:0000256" key="4">
    <source>
        <dbReference type="ARBA" id="ARBA00023186"/>
    </source>
</evidence>
<comment type="caution">
    <text evidence="8">The sequence shown here is derived from an EMBL/GenBank/DDBJ whole genome shotgun (WGS) entry which is preliminary data.</text>
</comment>